<keyword evidence="2" id="KW-0813">Transport</keyword>
<evidence type="ECO:0000256" key="6">
    <source>
        <dbReference type="ARBA" id="ARBA00022989"/>
    </source>
</evidence>
<dbReference type="NCBIfam" id="TIGR00934">
    <property type="entry name" value="2a38euk"/>
    <property type="match status" value="1"/>
</dbReference>
<keyword evidence="3" id="KW-0633">Potassium transport</keyword>
<gene>
    <name evidence="11" type="ORF">Purlil1_10860</name>
</gene>
<accession>A0ABR0BLJ8</accession>
<evidence type="ECO:0000256" key="10">
    <source>
        <dbReference type="SAM" id="Phobius"/>
    </source>
</evidence>
<dbReference type="Proteomes" id="UP001287286">
    <property type="component" value="Unassembled WGS sequence"/>
</dbReference>
<feature type="region of interest" description="Disordered" evidence="9">
    <location>
        <begin position="340"/>
        <end position="369"/>
    </location>
</feature>
<keyword evidence="6 10" id="KW-1133">Transmembrane helix</keyword>
<feature type="transmembrane region" description="Helical" evidence="10">
    <location>
        <begin position="1081"/>
        <end position="1101"/>
    </location>
</feature>
<evidence type="ECO:0008006" key="13">
    <source>
        <dbReference type="Google" id="ProtNLM"/>
    </source>
</evidence>
<evidence type="ECO:0000256" key="4">
    <source>
        <dbReference type="ARBA" id="ARBA00022692"/>
    </source>
</evidence>
<evidence type="ECO:0000256" key="7">
    <source>
        <dbReference type="ARBA" id="ARBA00023065"/>
    </source>
</evidence>
<feature type="region of interest" description="Disordered" evidence="9">
    <location>
        <begin position="1232"/>
        <end position="1251"/>
    </location>
</feature>
<dbReference type="InterPro" id="IPR003445">
    <property type="entry name" value="Cat_transpt"/>
</dbReference>
<feature type="transmembrane region" description="Helical" evidence="10">
    <location>
        <begin position="1016"/>
        <end position="1036"/>
    </location>
</feature>
<keyword evidence="4 10" id="KW-0812">Transmembrane</keyword>
<keyword evidence="8 10" id="KW-0472">Membrane</keyword>
<dbReference type="InterPro" id="IPR051143">
    <property type="entry name" value="TrkH_K-transport"/>
</dbReference>
<keyword evidence="12" id="KW-1185">Reference proteome</keyword>
<dbReference type="InterPro" id="IPR004773">
    <property type="entry name" value="K/Na_transp_Trk1/HKT1"/>
</dbReference>
<proteinExistence type="predicted"/>
<keyword evidence="5" id="KW-0630">Potassium</keyword>
<feature type="compositionally biased region" description="Basic and acidic residues" evidence="9">
    <location>
        <begin position="341"/>
        <end position="352"/>
    </location>
</feature>
<feature type="region of interest" description="Disordered" evidence="9">
    <location>
        <begin position="404"/>
        <end position="423"/>
    </location>
</feature>
<protein>
    <recommendedName>
        <fullName evidence="13">Potassium transport protein</fullName>
    </recommendedName>
</protein>
<evidence type="ECO:0000256" key="1">
    <source>
        <dbReference type="ARBA" id="ARBA00004141"/>
    </source>
</evidence>
<feature type="region of interest" description="Disordered" evidence="9">
    <location>
        <begin position="66"/>
        <end position="106"/>
    </location>
</feature>
<name>A0ABR0BLJ8_PURLI</name>
<evidence type="ECO:0000313" key="12">
    <source>
        <dbReference type="Proteomes" id="UP001287286"/>
    </source>
</evidence>
<evidence type="ECO:0000256" key="3">
    <source>
        <dbReference type="ARBA" id="ARBA00022538"/>
    </source>
</evidence>
<evidence type="ECO:0000256" key="8">
    <source>
        <dbReference type="ARBA" id="ARBA00023136"/>
    </source>
</evidence>
<evidence type="ECO:0000313" key="11">
    <source>
        <dbReference type="EMBL" id="KAK4083290.1"/>
    </source>
</evidence>
<feature type="transmembrane region" description="Helical" evidence="10">
    <location>
        <begin position="650"/>
        <end position="675"/>
    </location>
</feature>
<keyword evidence="7" id="KW-0406">Ion transport</keyword>
<comment type="caution">
    <text evidence="11">The sequence shown here is derived from an EMBL/GenBank/DDBJ whole genome shotgun (WGS) entry which is preliminary data.</text>
</comment>
<evidence type="ECO:0000256" key="2">
    <source>
        <dbReference type="ARBA" id="ARBA00022448"/>
    </source>
</evidence>
<sequence>MTMTMYSKFQGQKYRLFRALTFMMTGLSGVAPLIHGLKVFEALAAPEIIGAVFSFRKPAEHLLLKGSSGSDGGRSSASKASLRAATPTARDQDENGSKVASESSDRLLSITLPPLNQAQSTAAGRTGTAGPILGGLLSRTTIALLITYLTFQLSSILYNSLYSTLANSRDPPAALSPDRIGLSLSLAVGSIGVYQLFLSEYRSHTLGGYAGDEPAFTSSAETWQCAELGVTLILKNIRDVRCLGSGALLAVVGALVRRDCRSVVLAGFASHRVGVLSDRCGNFSDTVPDPEVPASKMHISDGIVAAKAGQAVLNVQVIHVQVSEDKAMYRQRGHIRTGGISRERQGNADCKRSHATRSEPGPGEHLSSATHALSITGTSRLTPRRAQVFAMTAIEPFAHPSATDSAAVAGAPEPRASTDNRSPVRKRFAALRNMPENARGLGSDVPGLCQDSSPLSHDSYAHRKIISETFRASFKWKHTARCHERSAADASSREGNSGSIGRMKILRIGLIIPARAGIHSMVKVGFFELNAIDRSEYNRAMKSEGGEPSRVQKKKSDSASAIETSGGQRLRKSSDGTNAAPMGTGATELTGAMHALQDTYIIFMSLLSLLILYPAGNLKAVDAFFFGASASTESGLNTVDVKSLYTFQQLYIYFIPIFTNLGFINAMIVLARFLWFRRHLGKLATQPLRKRENSVMTEDKDLEVGASHRRHDAPDREVNDAGKFLESAEGDTEKLHAIRQRSRIITFDNSTGHHPRCDTMLSIPGLSEREQDAVHHDTKFTKATGSRDGKCPGSQDPAFRLSVFRRDIGPSLTDHSDLFVSDFQTHPGVFGSRRPNIDKSFRDMLNLFRHATLGRNSDFYNMTHTDRNALGGLEYRSLRLLVKIVFSYFFGLHLFGAICLVTWIQHADSKYKNVLSQAGQNMNWWAFYSAQTMVNNVGFTLTPDSMISFRDAEWPMMVMSFLALAGNTLYPVFLRLVIWSLTKLTPGESSIQEPLFFLLSHPRRCYALLFPSRPTWILFKVILILNFVDTLLIILLDLDNPEVASLPLRPRILAASFQAASSRSTGTTTFNLANVNPAVQVSLLVMMYIAAFPIAISVRASNMYEEQTLGMCKQGIGAKEGNGAGYISVHLRNQLSFDLWFIVVGVFAVCVAESERIVDASIPSFTIWTILFEVTSAYANVSLSLGYPGVATSLSGVFGTFSKLVICAMMIRGRHRGLPHRLDRAVMLPDEQNYGEGREGEDVARQERITD</sequence>
<feature type="compositionally biased region" description="Low complexity" evidence="9">
    <location>
        <begin position="66"/>
        <end position="85"/>
    </location>
</feature>
<feature type="transmembrane region" description="Helical" evidence="10">
    <location>
        <begin position="954"/>
        <end position="978"/>
    </location>
</feature>
<comment type="subcellular location">
    <subcellularLocation>
        <location evidence="1">Membrane</location>
        <topology evidence="1">Multi-pass membrane protein</topology>
    </subcellularLocation>
</comment>
<dbReference type="EMBL" id="JAWRVI010000058">
    <property type="protein sequence ID" value="KAK4083290.1"/>
    <property type="molecule type" value="Genomic_DNA"/>
</dbReference>
<organism evidence="11 12">
    <name type="scientific">Purpureocillium lilacinum</name>
    <name type="common">Paecilomyces lilacinus</name>
    <dbReference type="NCBI Taxonomy" id="33203"/>
    <lineage>
        <taxon>Eukaryota</taxon>
        <taxon>Fungi</taxon>
        <taxon>Dikarya</taxon>
        <taxon>Ascomycota</taxon>
        <taxon>Pezizomycotina</taxon>
        <taxon>Sordariomycetes</taxon>
        <taxon>Hypocreomycetidae</taxon>
        <taxon>Hypocreales</taxon>
        <taxon>Ophiocordycipitaceae</taxon>
        <taxon>Purpureocillium</taxon>
    </lineage>
</organism>
<reference evidence="11 12" key="1">
    <citation type="journal article" date="2024" name="Microbiol. Resour. Announc.">
        <title>Genome annotations for the ascomycete fungi Trichoderma harzianum, Trichoderma aggressivum, and Purpureocillium lilacinum.</title>
        <authorList>
            <person name="Beijen E.P.W."/>
            <person name="Ohm R.A."/>
        </authorList>
    </citation>
    <scope>NUCLEOTIDE SEQUENCE [LARGE SCALE GENOMIC DNA]</scope>
    <source>
        <strain evidence="11 12">CBS 150709</strain>
    </source>
</reference>
<feature type="transmembrane region" description="Helical" evidence="10">
    <location>
        <begin position="880"/>
        <end position="904"/>
    </location>
</feature>
<dbReference type="PANTHER" id="PTHR31064">
    <property type="entry name" value="POTASSIUM TRANSPORT PROTEIN DDB_G0292412-RELATED"/>
    <property type="match status" value="1"/>
</dbReference>
<evidence type="ECO:0000256" key="5">
    <source>
        <dbReference type="ARBA" id="ARBA00022958"/>
    </source>
</evidence>
<dbReference type="PANTHER" id="PTHR31064:SF5">
    <property type="entry name" value="POTASSIUM ION TRANSPORTER (EUROFUNG)"/>
    <property type="match status" value="1"/>
</dbReference>
<feature type="compositionally biased region" description="Basic and acidic residues" evidence="9">
    <location>
        <begin position="1236"/>
        <end position="1251"/>
    </location>
</feature>
<feature type="region of interest" description="Disordered" evidence="9">
    <location>
        <begin position="541"/>
        <end position="583"/>
    </location>
</feature>
<evidence type="ECO:0000256" key="9">
    <source>
        <dbReference type="SAM" id="MobiDB-lite"/>
    </source>
</evidence>
<feature type="transmembrane region" description="Helical" evidence="10">
    <location>
        <begin position="1193"/>
        <end position="1211"/>
    </location>
</feature>
<dbReference type="Pfam" id="PF02386">
    <property type="entry name" value="TrkH"/>
    <property type="match status" value="1"/>
</dbReference>
<feature type="transmembrane region" description="Helical" evidence="10">
    <location>
        <begin position="1135"/>
        <end position="1153"/>
    </location>
</feature>
<feature type="compositionally biased region" description="Polar residues" evidence="9">
    <location>
        <begin position="558"/>
        <end position="567"/>
    </location>
</feature>